<evidence type="ECO:0000256" key="2">
    <source>
        <dbReference type="ARBA" id="ARBA00010304"/>
    </source>
</evidence>
<keyword evidence="5" id="KW-0227">DNA damage</keyword>
<dbReference type="OrthoDB" id="5561659at2759"/>
<dbReference type="GO" id="GO:0003684">
    <property type="term" value="F:damaged DNA binding"/>
    <property type="evidence" value="ECO:0007669"/>
    <property type="project" value="TreeGrafter"/>
</dbReference>
<feature type="compositionally biased region" description="Acidic residues" evidence="13">
    <location>
        <begin position="511"/>
        <end position="524"/>
    </location>
</feature>
<evidence type="ECO:0000256" key="12">
    <source>
        <dbReference type="ARBA" id="ARBA00042677"/>
    </source>
</evidence>
<dbReference type="PANTHER" id="PTHR23240:SF8">
    <property type="entry name" value="PROTEIN ARTEMIS"/>
    <property type="match status" value="1"/>
</dbReference>
<keyword evidence="9" id="KW-0234">DNA repair</keyword>
<sequence>MPPGTPFNSFALPYPIRVDNFASNTDDNAPALHLLTHTHSDHINGLSAQSFGYKVVCSRDAKEMLLRHEVYAERALHQQELRPQKTRTYSHLKVDPLRGPDGVLYYAGSRDLLETLPVHLPKVYELSDGERVTITLLDANHCPGAVMFLIEGAKGAVLHTGDFRAEPWFLESLTRNPYLQPYFAPQVSRKGHCTIVKTLEAIYLDTANVLSTLSVPTKAAATSGLVELMRMFPESVYFFINSWTWGYEDILKAVSREFGSPIHVDRYKYFVYRHTSDPFMRSIITQDASSTRFHACERFHRCEYVAVDDGPDQLQYNTISHRGKRVVYVNPVNMGTHSWDLYMKDTKQRLSQGDEINNLLAPVSRHSPLNELRDFVFLFQPRRIVPNTLDPRLHGFDWAAIDRMFADCLHPDAGPGGADMPGPEITADVPVKEDMSGEDVSLQNLVGEGAADVAGRWAENAHLRKKLDILSEYLDPAETDQMARVFGLRRESFSAIPSPRKDKGKRKEMALDSEDETDGGWSDDEQGKTAHWLFAGLAGIEEGSKQHEWWFSSPTSSLQHAGDGILEQMEVDALKKKKVREPAPRAADCKSSSSPTST</sequence>
<dbReference type="GO" id="GO:0036297">
    <property type="term" value="P:interstrand cross-link repair"/>
    <property type="evidence" value="ECO:0007669"/>
    <property type="project" value="TreeGrafter"/>
</dbReference>
<keyword evidence="16" id="KW-1185">Reference proteome</keyword>
<feature type="region of interest" description="Disordered" evidence="13">
    <location>
        <begin position="496"/>
        <end position="526"/>
    </location>
</feature>
<dbReference type="AlphaFoldDB" id="A0A9P7G6Q6"/>
<dbReference type="GO" id="GO:0005634">
    <property type="term" value="C:nucleus"/>
    <property type="evidence" value="ECO:0007669"/>
    <property type="project" value="UniProtKB-SubCell"/>
</dbReference>
<dbReference type="Gene3D" id="3.60.15.10">
    <property type="entry name" value="Ribonuclease Z/Hydroxyacylglutathione hydrolase-like"/>
    <property type="match status" value="1"/>
</dbReference>
<keyword evidence="6" id="KW-0378">Hydrolase</keyword>
<dbReference type="Proteomes" id="UP000775547">
    <property type="component" value="Unassembled WGS sequence"/>
</dbReference>
<dbReference type="EMBL" id="JABCKV010000089">
    <property type="protein sequence ID" value="KAG5643924.1"/>
    <property type="molecule type" value="Genomic_DNA"/>
</dbReference>
<evidence type="ECO:0000256" key="13">
    <source>
        <dbReference type="SAM" id="MobiDB-lite"/>
    </source>
</evidence>
<comment type="caution">
    <text evidence="15">The sequence shown here is derived from an EMBL/GenBank/DDBJ whole genome shotgun (WGS) entry which is preliminary data.</text>
</comment>
<evidence type="ECO:0000259" key="14">
    <source>
        <dbReference type="Pfam" id="PF07522"/>
    </source>
</evidence>
<reference evidence="15" key="1">
    <citation type="submission" date="2020-07" db="EMBL/GenBank/DDBJ databases">
        <authorList>
            <person name="Nieuwenhuis M."/>
            <person name="Van De Peppel L.J.J."/>
        </authorList>
    </citation>
    <scope>NUCLEOTIDE SEQUENCE</scope>
    <source>
        <strain evidence="15">AP01</strain>
        <tissue evidence="15">Mycelium</tissue>
    </source>
</reference>
<evidence type="ECO:0000256" key="1">
    <source>
        <dbReference type="ARBA" id="ARBA00004123"/>
    </source>
</evidence>
<accession>A0A9P7G6Q6</accession>
<keyword evidence="4" id="KW-0255">Endonuclease</keyword>
<evidence type="ECO:0000256" key="4">
    <source>
        <dbReference type="ARBA" id="ARBA00022759"/>
    </source>
</evidence>
<gene>
    <name evidence="15" type="ORF">DXG03_009332</name>
</gene>
<keyword evidence="10" id="KW-0539">Nucleus</keyword>
<evidence type="ECO:0000256" key="5">
    <source>
        <dbReference type="ARBA" id="ARBA00022763"/>
    </source>
</evidence>
<evidence type="ECO:0000256" key="6">
    <source>
        <dbReference type="ARBA" id="ARBA00022801"/>
    </source>
</evidence>
<keyword evidence="8" id="KW-0233">DNA recombination</keyword>
<dbReference type="GO" id="GO:0004519">
    <property type="term" value="F:endonuclease activity"/>
    <property type="evidence" value="ECO:0007669"/>
    <property type="project" value="UniProtKB-KW"/>
</dbReference>
<keyword evidence="3" id="KW-0540">Nuclease</keyword>
<dbReference type="GO" id="GO:0006303">
    <property type="term" value="P:double-strand break repair via nonhomologous end joining"/>
    <property type="evidence" value="ECO:0007669"/>
    <property type="project" value="TreeGrafter"/>
</dbReference>
<evidence type="ECO:0000256" key="8">
    <source>
        <dbReference type="ARBA" id="ARBA00023172"/>
    </source>
</evidence>
<feature type="region of interest" description="Disordered" evidence="13">
    <location>
        <begin position="576"/>
        <end position="598"/>
    </location>
</feature>
<dbReference type="GO" id="GO:0035312">
    <property type="term" value="F:5'-3' DNA exonuclease activity"/>
    <property type="evidence" value="ECO:0007669"/>
    <property type="project" value="TreeGrafter"/>
</dbReference>
<dbReference type="Pfam" id="PF07522">
    <property type="entry name" value="DRMBL"/>
    <property type="match status" value="1"/>
</dbReference>
<comment type="subcellular location">
    <subcellularLocation>
        <location evidence="1">Nucleus</location>
    </subcellularLocation>
</comment>
<keyword evidence="7" id="KW-0269">Exonuclease</keyword>
<dbReference type="SUPFAM" id="SSF56281">
    <property type="entry name" value="Metallo-hydrolase/oxidoreductase"/>
    <property type="match status" value="1"/>
</dbReference>
<feature type="compositionally biased region" description="Basic and acidic residues" evidence="13">
    <location>
        <begin position="499"/>
        <end position="510"/>
    </location>
</feature>
<evidence type="ECO:0000256" key="3">
    <source>
        <dbReference type="ARBA" id="ARBA00022722"/>
    </source>
</evidence>
<dbReference type="InterPro" id="IPR036866">
    <property type="entry name" value="RibonucZ/Hydroxyglut_hydro"/>
</dbReference>
<comment type="similarity">
    <text evidence="2">Belongs to the DNA repair metallo-beta-lactamase (DRMBL) family.</text>
</comment>
<dbReference type="GO" id="GO:0006310">
    <property type="term" value="P:DNA recombination"/>
    <property type="evidence" value="ECO:0007669"/>
    <property type="project" value="UniProtKB-KW"/>
</dbReference>
<evidence type="ECO:0000256" key="7">
    <source>
        <dbReference type="ARBA" id="ARBA00022839"/>
    </source>
</evidence>
<name>A0A9P7G6Q6_9AGAR</name>
<evidence type="ECO:0000256" key="11">
    <source>
        <dbReference type="ARBA" id="ARBA00039759"/>
    </source>
</evidence>
<reference evidence="15" key="2">
    <citation type="submission" date="2021-10" db="EMBL/GenBank/DDBJ databases">
        <title>Phylogenomics reveals ancestral predisposition of the termite-cultivated fungus Termitomyces towards a domesticated lifestyle.</title>
        <authorList>
            <person name="Auxier B."/>
            <person name="Grum-Grzhimaylo A."/>
            <person name="Cardenas M.E."/>
            <person name="Lodge J.D."/>
            <person name="Laessoe T."/>
            <person name="Pedersen O."/>
            <person name="Smith M.E."/>
            <person name="Kuyper T.W."/>
            <person name="Franco-Molano E.A."/>
            <person name="Baroni T.J."/>
            <person name="Aanen D.K."/>
        </authorList>
    </citation>
    <scope>NUCLEOTIDE SEQUENCE</scope>
    <source>
        <strain evidence="15">AP01</strain>
        <tissue evidence="15">Mycelium</tissue>
    </source>
</reference>
<organism evidence="15 16">
    <name type="scientific">Asterophora parasitica</name>
    <dbReference type="NCBI Taxonomy" id="117018"/>
    <lineage>
        <taxon>Eukaryota</taxon>
        <taxon>Fungi</taxon>
        <taxon>Dikarya</taxon>
        <taxon>Basidiomycota</taxon>
        <taxon>Agaricomycotina</taxon>
        <taxon>Agaricomycetes</taxon>
        <taxon>Agaricomycetidae</taxon>
        <taxon>Agaricales</taxon>
        <taxon>Tricholomatineae</taxon>
        <taxon>Lyophyllaceae</taxon>
        <taxon>Asterophora</taxon>
    </lineage>
</organism>
<evidence type="ECO:0000313" key="15">
    <source>
        <dbReference type="EMBL" id="KAG5643924.1"/>
    </source>
</evidence>
<protein>
    <recommendedName>
        <fullName evidence="11">Protein artemis</fullName>
    </recommendedName>
    <alternativeName>
        <fullName evidence="12">DNA cross-link repair 1C protein</fullName>
    </alternativeName>
</protein>
<dbReference type="InterPro" id="IPR011084">
    <property type="entry name" value="DRMBL"/>
</dbReference>
<proteinExistence type="inferred from homology"/>
<evidence type="ECO:0000256" key="10">
    <source>
        <dbReference type="ARBA" id="ARBA00023242"/>
    </source>
</evidence>
<evidence type="ECO:0000313" key="16">
    <source>
        <dbReference type="Proteomes" id="UP000775547"/>
    </source>
</evidence>
<dbReference type="PANTHER" id="PTHR23240">
    <property type="entry name" value="DNA CROSS-LINK REPAIR PROTEIN PSO2/SNM1-RELATED"/>
    <property type="match status" value="1"/>
</dbReference>
<dbReference type="GO" id="GO:0000723">
    <property type="term" value="P:telomere maintenance"/>
    <property type="evidence" value="ECO:0007669"/>
    <property type="project" value="TreeGrafter"/>
</dbReference>
<feature type="domain" description="DNA repair metallo-beta-lactamase" evidence="14">
    <location>
        <begin position="280"/>
        <end position="388"/>
    </location>
</feature>
<evidence type="ECO:0000256" key="9">
    <source>
        <dbReference type="ARBA" id="ARBA00023204"/>
    </source>
</evidence>